<feature type="repeat" description="WD" evidence="1">
    <location>
        <begin position="302"/>
        <end position="334"/>
    </location>
</feature>
<dbReference type="PANTHER" id="PTHR22836:SF0">
    <property type="entry name" value="PRE-MRNA 3' END PROCESSING PROTEIN WDR33"/>
    <property type="match status" value="1"/>
</dbReference>
<feature type="compositionally biased region" description="Pro residues" evidence="2">
    <location>
        <begin position="615"/>
        <end position="630"/>
    </location>
</feature>
<feature type="repeat" description="WD" evidence="1">
    <location>
        <begin position="215"/>
        <end position="240"/>
    </location>
</feature>
<dbReference type="InterPro" id="IPR045245">
    <property type="entry name" value="Pfs2-like"/>
</dbReference>
<dbReference type="InterPro" id="IPR036322">
    <property type="entry name" value="WD40_repeat_dom_sf"/>
</dbReference>
<dbReference type="PROSITE" id="PS50082">
    <property type="entry name" value="WD_REPEATS_2"/>
    <property type="match status" value="6"/>
</dbReference>
<dbReference type="Pfam" id="PF00400">
    <property type="entry name" value="WD40"/>
    <property type="match status" value="7"/>
</dbReference>
<evidence type="ECO:0000256" key="1">
    <source>
        <dbReference type="PROSITE-ProRule" id="PRU00221"/>
    </source>
</evidence>
<dbReference type="SMART" id="SM00320">
    <property type="entry name" value="WD40"/>
    <property type="match status" value="7"/>
</dbReference>
<evidence type="ECO:0000313" key="3">
    <source>
        <dbReference type="EMBL" id="VUZ53213.1"/>
    </source>
</evidence>
<keyword evidence="1" id="KW-0853">WD repeat</keyword>
<dbReference type="Proteomes" id="UP000321570">
    <property type="component" value="Unassembled WGS sequence"/>
</dbReference>
<dbReference type="AlphaFoldDB" id="A0A564Z2M6"/>
<organism evidence="3 4">
    <name type="scientific">Hymenolepis diminuta</name>
    <name type="common">Rat tapeworm</name>
    <dbReference type="NCBI Taxonomy" id="6216"/>
    <lineage>
        <taxon>Eukaryota</taxon>
        <taxon>Metazoa</taxon>
        <taxon>Spiralia</taxon>
        <taxon>Lophotrochozoa</taxon>
        <taxon>Platyhelminthes</taxon>
        <taxon>Cestoda</taxon>
        <taxon>Eucestoda</taxon>
        <taxon>Cyclophyllidea</taxon>
        <taxon>Hymenolepididae</taxon>
        <taxon>Hymenolepis</taxon>
    </lineage>
</organism>
<feature type="region of interest" description="Disordered" evidence="2">
    <location>
        <begin position="576"/>
        <end position="720"/>
    </location>
</feature>
<gene>
    <name evidence="3" type="ORF">WMSIL1_LOCUS11656</name>
</gene>
<dbReference type="InterPro" id="IPR015943">
    <property type="entry name" value="WD40/YVTN_repeat-like_dom_sf"/>
</dbReference>
<dbReference type="GO" id="GO:0005847">
    <property type="term" value="C:mRNA cleavage and polyadenylation specificity factor complex"/>
    <property type="evidence" value="ECO:0007669"/>
    <property type="project" value="TreeGrafter"/>
</dbReference>
<evidence type="ECO:0000313" key="4">
    <source>
        <dbReference type="Proteomes" id="UP000321570"/>
    </source>
</evidence>
<sequence length="720" mass="80065">MNTDQLSIFDNQPKALGPDARRVRKAVFRRTIDYNASIMNYLRNRIWQSSPRHQIAIQPDYLYSHLLSAPIDYLDNPVNSVTGKLVRTSTNKNKCPIYCVCWTPEGRRLITGAFTGEFTLWNGLTFNFETILQAHESQIRCMKWSHNDEWLLTADHAGYVKYWQENMNNVQAYQAHKMPIRGVSFSPFDDKFVTCSDDATVRVWDFLQCIEERALRGHGSDVRSIAWHPYKSLVISGSKDAQQPIKLWDPKTGEAITTLYAHKNTCTDVAWNMNGNWFLTASRDHLIKLFDLRFMKEELQTFRGHKKEVTRIVWHPVHENLFASGSGDGAIHFWCAGNETELGVIDGAHDNMIWSLAWHPLGHILVSGGNDFSTKFWTRDRPGDGIKDFSSPDIIETFSNQATEKEKHEVKERLAFECPIDPIVEIPGLEDDLAGISYPRDEDSNEEEASKNRTVPTKPVGSISKEFVANWSSSRNLGKPGVVLTAIAAAKGRTTESGLEEKATVQGGKEGGDNGGMMDTSKIVATPLVTSDMCMNPKAKASANEIEEYEATPGRFKSRTFDSAVREEEMLAFANSLMPPSPPNSAQQPIPTDPSVASIPQAGPGVETMLSPLVQQPPPPIPPNQPPPPQMNARFGPLPPPSQRFMGGLPPGMGYRSGPPMGFRRPPLPPMQQFGGGRPPPFNDQQWGGPPPPGGYNGPPPGYGAPSAPQMPPNKRSRRW</sequence>
<feature type="region of interest" description="Disordered" evidence="2">
    <location>
        <begin position="434"/>
        <end position="458"/>
    </location>
</feature>
<keyword evidence="4" id="KW-1185">Reference proteome</keyword>
<dbReference type="CDD" id="cd00200">
    <property type="entry name" value="WD40"/>
    <property type="match status" value="1"/>
</dbReference>
<name>A0A564Z2M6_HYMDI</name>
<feature type="region of interest" description="Disordered" evidence="2">
    <location>
        <begin position="498"/>
        <end position="519"/>
    </location>
</feature>
<dbReference type="InterPro" id="IPR001680">
    <property type="entry name" value="WD40_rpt"/>
</dbReference>
<accession>A0A564Z2M6</accession>
<reference evidence="3 4" key="1">
    <citation type="submission" date="2019-07" db="EMBL/GenBank/DDBJ databases">
        <authorList>
            <person name="Jastrzebski P J."/>
            <person name="Paukszto L."/>
            <person name="Jastrzebski P J."/>
        </authorList>
    </citation>
    <scope>NUCLEOTIDE SEQUENCE [LARGE SCALE GENOMIC DNA]</scope>
    <source>
        <strain evidence="3 4">WMS-il1</strain>
    </source>
</reference>
<feature type="repeat" description="WD" evidence="1">
    <location>
        <begin position="132"/>
        <end position="164"/>
    </location>
</feature>
<protein>
    <submittedName>
        <fullName evidence="3">Uncharacterized protein</fullName>
    </submittedName>
</protein>
<dbReference type="EMBL" id="CABIJS010000555">
    <property type="protein sequence ID" value="VUZ53213.1"/>
    <property type="molecule type" value="Genomic_DNA"/>
</dbReference>
<feature type="repeat" description="WD" evidence="1">
    <location>
        <begin position="259"/>
        <end position="293"/>
    </location>
</feature>
<dbReference type="Gene3D" id="2.130.10.10">
    <property type="entry name" value="YVTN repeat-like/Quinoprotein amine dehydrogenase"/>
    <property type="match status" value="2"/>
</dbReference>
<dbReference type="PANTHER" id="PTHR22836">
    <property type="entry name" value="WD40 REPEAT PROTEIN"/>
    <property type="match status" value="1"/>
</dbReference>
<proteinExistence type="predicted"/>
<dbReference type="FunFam" id="2.130.10.10:FF:000085">
    <property type="entry name" value="WD repeat domain 33"/>
    <property type="match status" value="1"/>
</dbReference>
<feature type="repeat" description="WD" evidence="1">
    <location>
        <begin position="346"/>
        <end position="377"/>
    </location>
</feature>
<evidence type="ECO:0000256" key="2">
    <source>
        <dbReference type="SAM" id="MobiDB-lite"/>
    </source>
</evidence>
<dbReference type="GO" id="GO:0031124">
    <property type="term" value="P:mRNA 3'-end processing"/>
    <property type="evidence" value="ECO:0007669"/>
    <property type="project" value="InterPro"/>
</dbReference>
<dbReference type="SUPFAM" id="SSF50978">
    <property type="entry name" value="WD40 repeat-like"/>
    <property type="match status" value="1"/>
</dbReference>
<feature type="repeat" description="WD" evidence="1">
    <location>
        <begin position="173"/>
        <end position="205"/>
    </location>
</feature>
<dbReference type="PROSITE" id="PS50294">
    <property type="entry name" value="WD_REPEATS_REGION"/>
    <property type="match status" value="4"/>
</dbReference>
<feature type="compositionally biased region" description="Pro residues" evidence="2">
    <location>
        <begin position="689"/>
        <end position="703"/>
    </location>
</feature>